<dbReference type="AlphaFoldDB" id="A0A0G4E519"/>
<keyword evidence="1" id="KW-0614">Plasmid</keyword>
<protein>
    <submittedName>
        <fullName evidence="1">Uncharacterized protein</fullName>
    </submittedName>
</protein>
<name>A0A0G4E519_PSEFS</name>
<dbReference type="EMBL" id="LN713926">
    <property type="protein sequence ID" value="CEK42098.1"/>
    <property type="molecule type" value="Genomic_DNA"/>
</dbReference>
<geneLocation type="plasmid" evidence="1">
    <name>pQBR57</name>
</geneLocation>
<reference evidence="1" key="1">
    <citation type="submission" date="2014-12" db="EMBL/GenBank/DDBJ databases">
        <authorList>
            <person name="Hall J."/>
        </authorList>
    </citation>
    <scope>NUCLEOTIDE SEQUENCE [LARGE SCALE GENOMIC DNA]</scope>
    <source>
        <strain evidence="1">SBW25</strain>
        <plasmid evidence="1">pQBR57</plasmid>
    </source>
</reference>
<gene>
    <name evidence="1" type="ORF">PQBR57_0145</name>
</gene>
<reference evidence="1" key="2">
    <citation type="submission" date="2015-06" db="EMBL/GenBank/DDBJ databases">
        <title>Environmentally co-occuring mercury resistance plasmids are genetically and phenotypically diverse and confer variable context-dependent fitness effects.</title>
        <authorList>
            <person name="Hall J.P.J."/>
            <person name="Harrison E."/>
            <person name="Lilley A.K."/>
            <person name="Paterson S."/>
            <person name="Spiers A.J."/>
            <person name="Brockhurst M.A."/>
        </authorList>
    </citation>
    <scope>NUCLEOTIDE SEQUENCE [LARGE SCALE GENOMIC DNA]</scope>
    <source>
        <strain evidence="1">SBW25</strain>
        <plasmid evidence="1">pQBR57</plasmid>
    </source>
</reference>
<proteinExistence type="predicted"/>
<accession>A0A0G4E519</accession>
<evidence type="ECO:0000313" key="1">
    <source>
        <dbReference type="EMBL" id="CEK42098.1"/>
    </source>
</evidence>
<sequence>MVKLIFSPTESKETAHVLSRLGVKLTGSTVIEGAVRTVPYNYFDLGEDQRPA</sequence>
<organism evidence="1">
    <name type="scientific">Pseudomonas fluorescens (strain SBW25)</name>
    <dbReference type="NCBI Taxonomy" id="216595"/>
    <lineage>
        <taxon>Bacteria</taxon>
        <taxon>Pseudomonadati</taxon>
        <taxon>Pseudomonadota</taxon>
        <taxon>Gammaproteobacteria</taxon>
        <taxon>Pseudomonadales</taxon>
        <taxon>Pseudomonadaceae</taxon>
        <taxon>Pseudomonas</taxon>
    </lineage>
</organism>